<accession>A0A379LMR9</accession>
<keyword evidence="5" id="KW-0408">Iron</keyword>
<dbReference type="Pfam" id="PF20514">
    <property type="entry name" value="WHD_ROXA"/>
    <property type="match status" value="1"/>
</dbReference>
<dbReference type="GO" id="GO:0046872">
    <property type="term" value="F:metal ion binding"/>
    <property type="evidence" value="ECO:0007669"/>
    <property type="project" value="UniProtKB-KW"/>
</dbReference>
<evidence type="ECO:0000256" key="2">
    <source>
        <dbReference type="ARBA" id="ARBA00022723"/>
    </source>
</evidence>
<dbReference type="Gene3D" id="2.60.120.650">
    <property type="entry name" value="Cupin"/>
    <property type="match status" value="1"/>
</dbReference>
<dbReference type="PROSITE" id="PS51184">
    <property type="entry name" value="JMJC"/>
    <property type="match status" value="1"/>
</dbReference>
<keyword evidence="8" id="KW-1185">Reference proteome</keyword>
<dbReference type="InterPro" id="IPR003347">
    <property type="entry name" value="JmjC_dom"/>
</dbReference>
<dbReference type="EMBL" id="UGVC01000001">
    <property type="protein sequence ID" value="SUD91072.1"/>
    <property type="molecule type" value="Genomic_DNA"/>
</dbReference>
<dbReference type="AlphaFoldDB" id="A0A379LMR9"/>
<evidence type="ECO:0000259" key="6">
    <source>
        <dbReference type="PROSITE" id="PS51184"/>
    </source>
</evidence>
<keyword evidence="3" id="KW-0223">Dioxygenase</keyword>
<dbReference type="InterPro" id="IPR046799">
    <property type="entry name" value="ROXA-like_wH"/>
</dbReference>
<evidence type="ECO:0000256" key="3">
    <source>
        <dbReference type="ARBA" id="ARBA00022964"/>
    </source>
</evidence>
<evidence type="ECO:0000256" key="5">
    <source>
        <dbReference type="ARBA" id="ARBA00023004"/>
    </source>
</evidence>
<evidence type="ECO:0000313" key="7">
    <source>
        <dbReference type="EMBL" id="SUD91072.1"/>
    </source>
</evidence>
<name>A0A379LMR9_9GAMM</name>
<gene>
    <name evidence="7" type="ORF">NCTC10526_01419</name>
</gene>
<dbReference type="SUPFAM" id="SSF51197">
    <property type="entry name" value="Clavaminate synthase-like"/>
    <property type="match status" value="1"/>
</dbReference>
<dbReference type="Pfam" id="PF08007">
    <property type="entry name" value="JmjC_2"/>
    <property type="match status" value="1"/>
</dbReference>
<sequence length="402" mass="45984">MTPVNFCLPNTLTPEQFLAEYWQKKPLLIKQGLPQLKGMFEPEDILGLSLDEAATSRLITQNKTETGEQWQLQQSPLTEEMFADLPEQWTVLVQNLEQWSPELGQLWNAFNFIPQWQRDDIMVSYAPNGGSVGKHYDEYDVFLAQGFGHRRWQLGKYCNENTEFIENQPIRIFDDMGEIIFDEVLEPGDVLYVPPKLSHYGVAQDDCLTFSFGFRRPNLMQVLDSLVDAATTEPSLFTPLLLDQPLQTPGKLNQNSISQIKQQLLELLQSDKGEQLVAEAVSEVVSKRQYELLVPEDSLDEEELQQALSESAVIRTDYSSRLIYTELDDQLIVYANGQPLEDISDSEARLLKRLADADSLTYEDFLAAKLSIETVMSWLENSWVWLDFDSELESDFGSELES</sequence>
<dbReference type="PANTHER" id="PTHR13096">
    <property type="entry name" value="MINA53 MYC INDUCED NUCLEAR ANTIGEN"/>
    <property type="match status" value="1"/>
</dbReference>
<keyword evidence="4" id="KW-0560">Oxidoreductase</keyword>
<comment type="cofactor">
    <cofactor evidence="1">
        <name>Fe(2+)</name>
        <dbReference type="ChEBI" id="CHEBI:29033"/>
    </cofactor>
</comment>
<dbReference type="STRING" id="1123034.GCA_000685805_00916"/>
<organism evidence="7 8">
    <name type="scientific">Psychrobacter phenylpyruvicus</name>
    <dbReference type="NCBI Taxonomy" id="29432"/>
    <lineage>
        <taxon>Bacteria</taxon>
        <taxon>Pseudomonadati</taxon>
        <taxon>Pseudomonadota</taxon>
        <taxon>Gammaproteobacteria</taxon>
        <taxon>Moraxellales</taxon>
        <taxon>Moraxellaceae</taxon>
        <taxon>Psychrobacter</taxon>
    </lineage>
</organism>
<dbReference type="Gene3D" id="3.40.366.30">
    <property type="entry name" value="50S ribosomal protein L16 arginine hydroxylase, Chain A, Domain 2"/>
    <property type="match status" value="1"/>
</dbReference>
<evidence type="ECO:0000256" key="1">
    <source>
        <dbReference type="ARBA" id="ARBA00001954"/>
    </source>
</evidence>
<feature type="domain" description="JmjC" evidence="6">
    <location>
        <begin position="102"/>
        <end position="231"/>
    </location>
</feature>
<dbReference type="Proteomes" id="UP000254123">
    <property type="component" value="Unassembled WGS sequence"/>
</dbReference>
<protein>
    <submittedName>
        <fullName evidence="7">Cupin superfamily protein</fullName>
    </submittedName>
</protein>
<dbReference type="RefSeq" id="WP_028858514.1">
    <property type="nucleotide sequence ID" value="NZ_CAJHAQ010000001.1"/>
</dbReference>
<dbReference type="GO" id="GO:0016706">
    <property type="term" value="F:2-oxoglutarate-dependent dioxygenase activity"/>
    <property type="evidence" value="ECO:0007669"/>
    <property type="project" value="TreeGrafter"/>
</dbReference>
<proteinExistence type="predicted"/>
<dbReference type="InterPro" id="IPR039994">
    <property type="entry name" value="NO66-like"/>
</dbReference>
<evidence type="ECO:0000256" key="4">
    <source>
        <dbReference type="ARBA" id="ARBA00023002"/>
    </source>
</evidence>
<dbReference type="SMART" id="SM00558">
    <property type="entry name" value="JmjC"/>
    <property type="match status" value="1"/>
</dbReference>
<reference evidence="7 8" key="1">
    <citation type="submission" date="2018-06" db="EMBL/GenBank/DDBJ databases">
        <authorList>
            <consortium name="Pathogen Informatics"/>
            <person name="Doyle S."/>
        </authorList>
    </citation>
    <scope>NUCLEOTIDE SEQUENCE [LARGE SCALE GENOMIC DNA]</scope>
    <source>
        <strain evidence="7 8">NCTC10526</strain>
    </source>
</reference>
<dbReference type="PANTHER" id="PTHR13096:SF8">
    <property type="entry name" value="RIBOSOMAL OXYGENASE 1"/>
    <property type="match status" value="1"/>
</dbReference>
<evidence type="ECO:0000313" key="8">
    <source>
        <dbReference type="Proteomes" id="UP000254123"/>
    </source>
</evidence>
<keyword evidence="2" id="KW-0479">Metal-binding</keyword>